<evidence type="ECO:0000313" key="2">
    <source>
        <dbReference type="EMBL" id="RHW40319.1"/>
    </source>
</evidence>
<name>A0A417YTF6_9BACI</name>
<sequence length="62" mass="6800">MLFIKIDKKILYLNKGGAISSNPFHYPGDIEMDLHLLPKLNPLTPNKKARPGMPESAPGTGL</sequence>
<feature type="region of interest" description="Disordered" evidence="1">
    <location>
        <begin position="41"/>
        <end position="62"/>
    </location>
</feature>
<dbReference type="EMBL" id="QWEG01000007">
    <property type="protein sequence ID" value="RHW40319.1"/>
    <property type="molecule type" value="Genomic_DNA"/>
</dbReference>
<dbReference type="AlphaFoldDB" id="A0A417YTF6"/>
<protein>
    <submittedName>
        <fullName evidence="2">Uncharacterized protein</fullName>
    </submittedName>
</protein>
<comment type="caution">
    <text evidence="2">The sequence shown here is derived from an EMBL/GenBank/DDBJ whole genome shotgun (WGS) entry which is preliminary data.</text>
</comment>
<dbReference type="RefSeq" id="WP_118921081.1">
    <property type="nucleotide sequence ID" value="NZ_QWEG01000007.1"/>
</dbReference>
<accession>A0A417YTF6</accession>
<proteinExistence type="predicted"/>
<gene>
    <name evidence="2" type="ORF">D1B31_12260</name>
</gene>
<keyword evidence="3" id="KW-1185">Reference proteome</keyword>
<evidence type="ECO:0000313" key="3">
    <source>
        <dbReference type="Proteomes" id="UP000284416"/>
    </source>
</evidence>
<evidence type="ECO:0000256" key="1">
    <source>
        <dbReference type="SAM" id="MobiDB-lite"/>
    </source>
</evidence>
<dbReference type="Proteomes" id="UP000284416">
    <property type="component" value="Unassembled WGS sequence"/>
</dbReference>
<organism evidence="2 3">
    <name type="scientific">Neobacillus notoginsengisoli</name>
    <dbReference type="NCBI Taxonomy" id="1578198"/>
    <lineage>
        <taxon>Bacteria</taxon>
        <taxon>Bacillati</taxon>
        <taxon>Bacillota</taxon>
        <taxon>Bacilli</taxon>
        <taxon>Bacillales</taxon>
        <taxon>Bacillaceae</taxon>
        <taxon>Neobacillus</taxon>
    </lineage>
</organism>
<reference evidence="2 3" key="1">
    <citation type="journal article" date="2017" name="Int. J. Syst. Evol. Microbiol.">
        <title>Bacillus notoginsengisoli sp. nov., a novel bacterium isolated from the rhizosphere of Panax notoginseng.</title>
        <authorList>
            <person name="Zhang M.Y."/>
            <person name="Cheng J."/>
            <person name="Cai Y."/>
            <person name="Zhang T.Y."/>
            <person name="Wu Y.Y."/>
            <person name="Manikprabhu D."/>
            <person name="Li W.J."/>
            <person name="Zhang Y.X."/>
        </authorList>
    </citation>
    <scope>NUCLEOTIDE SEQUENCE [LARGE SCALE GENOMIC DNA]</scope>
    <source>
        <strain evidence="2 3">JCM 30743</strain>
    </source>
</reference>